<evidence type="ECO:0000313" key="1">
    <source>
        <dbReference type="EMBL" id="QNN99398.1"/>
    </source>
</evidence>
<sequence length="106" mass="11893">MGVEVKMPDPPRGHFWKVERSDLSSTWFSVSLRKRGWFFSSYVNSQISEASADPERNARRIASTADQILREFREGQARADRFDVNGLTGATVGRGIKQSGGRTSDQ</sequence>
<gene>
    <name evidence="1" type="primary">56</name>
    <name evidence="1" type="ORF">SEA_SEPHIROTH_56</name>
</gene>
<dbReference type="KEGG" id="vg:70080992"/>
<evidence type="ECO:0000313" key="2">
    <source>
        <dbReference type="Proteomes" id="UP000516065"/>
    </source>
</evidence>
<keyword evidence="2" id="KW-1185">Reference proteome</keyword>
<reference evidence="1 2" key="1">
    <citation type="submission" date="2020-06" db="EMBL/GenBank/DDBJ databases">
        <authorList>
            <person name="Aidoo V.A."/>
            <person name="Attix H.E."/>
            <person name="Centeno C.A."/>
            <person name="Hollingsworth J.S."/>
            <person name="Humbert W.S."/>
            <person name="Martinez-Aguilar E."/>
            <person name="Richter E.A."/>
            <person name="Smith D.M."/>
            <person name="Thoma A.L."/>
            <person name="Troup B.R."/>
            <person name="Watkins V.C."/>
            <person name="Brunner S."/>
            <person name="Chen S."/>
            <person name="Fogarty M.P."/>
            <person name="Merkhofer E.C."/>
            <person name="Garlena R.A."/>
            <person name="Russell D.A."/>
            <person name="Pope W.H."/>
            <person name="Jacobs-Sera D."/>
            <person name="Hatfull G.F."/>
        </authorList>
    </citation>
    <scope>NUCLEOTIDE SEQUENCE [LARGE SCALE GENOMIC DNA]</scope>
</reference>
<organism evidence="1 2">
    <name type="scientific">Gordonia Phage Sephiroth</name>
    <dbReference type="NCBI Taxonomy" id="2767553"/>
    <lineage>
        <taxon>Viruses</taxon>
        <taxon>Duplodnaviria</taxon>
        <taxon>Heunggongvirae</taxon>
        <taxon>Uroviricota</taxon>
        <taxon>Caudoviricetes</taxon>
        <taxon>Deeyouvirinae</taxon>
        <taxon>Octobienvirus</taxon>
        <taxon>Octobienvirus sephiroth</taxon>
    </lineage>
</organism>
<dbReference type="GeneID" id="70080992"/>
<dbReference type="EMBL" id="MT684599">
    <property type="protein sequence ID" value="QNN99398.1"/>
    <property type="molecule type" value="Genomic_DNA"/>
</dbReference>
<dbReference type="Proteomes" id="UP000516065">
    <property type="component" value="Segment"/>
</dbReference>
<dbReference type="RefSeq" id="YP_010246444.1">
    <property type="nucleotide sequence ID" value="NC_060135.1"/>
</dbReference>
<proteinExistence type="predicted"/>
<accession>A0A7G9UZE3</accession>
<name>A0A7G9UZE3_9CAUD</name>
<protein>
    <submittedName>
        <fullName evidence="1">Uncharacterized protein</fullName>
    </submittedName>
</protein>